<sequence length="47" mass="5427">MIIWMAFLHKYTELKWGTYTYIFSVPSSVISQCINANSSPISPEDKE</sequence>
<protein>
    <submittedName>
        <fullName evidence="1">3431_t:CDS:1</fullName>
    </submittedName>
</protein>
<name>A0A9N9HWQ6_9GLOM</name>
<proteinExistence type="predicted"/>
<keyword evidence="2" id="KW-1185">Reference proteome</keyword>
<evidence type="ECO:0000313" key="2">
    <source>
        <dbReference type="Proteomes" id="UP000789508"/>
    </source>
</evidence>
<accession>A0A9N9HWQ6</accession>
<organism evidence="1 2">
    <name type="scientific">Ambispora leptoticha</name>
    <dbReference type="NCBI Taxonomy" id="144679"/>
    <lineage>
        <taxon>Eukaryota</taxon>
        <taxon>Fungi</taxon>
        <taxon>Fungi incertae sedis</taxon>
        <taxon>Mucoromycota</taxon>
        <taxon>Glomeromycotina</taxon>
        <taxon>Glomeromycetes</taxon>
        <taxon>Archaeosporales</taxon>
        <taxon>Ambisporaceae</taxon>
        <taxon>Ambispora</taxon>
    </lineage>
</organism>
<dbReference type="Proteomes" id="UP000789508">
    <property type="component" value="Unassembled WGS sequence"/>
</dbReference>
<comment type="caution">
    <text evidence="1">The sequence shown here is derived from an EMBL/GenBank/DDBJ whole genome shotgun (WGS) entry which is preliminary data.</text>
</comment>
<dbReference type="EMBL" id="CAJVPS010021889">
    <property type="protein sequence ID" value="CAG8709137.1"/>
    <property type="molecule type" value="Genomic_DNA"/>
</dbReference>
<evidence type="ECO:0000313" key="1">
    <source>
        <dbReference type="EMBL" id="CAG8709137.1"/>
    </source>
</evidence>
<dbReference type="AlphaFoldDB" id="A0A9N9HWQ6"/>
<gene>
    <name evidence="1" type="ORF">ALEPTO_LOCUS11853</name>
</gene>
<feature type="non-terminal residue" evidence="1">
    <location>
        <position position="47"/>
    </location>
</feature>
<reference evidence="1" key="1">
    <citation type="submission" date="2021-06" db="EMBL/GenBank/DDBJ databases">
        <authorList>
            <person name="Kallberg Y."/>
            <person name="Tangrot J."/>
            <person name="Rosling A."/>
        </authorList>
    </citation>
    <scope>NUCLEOTIDE SEQUENCE</scope>
    <source>
        <strain evidence="1">FL130A</strain>
    </source>
</reference>